<protein>
    <submittedName>
        <fullName evidence="1">Uncharacterized protein</fullName>
    </submittedName>
</protein>
<dbReference type="KEGG" id="mrr:Moror_14046"/>
<dbReference type="Proteomes" id="UP000017559">
    <property type="component" value="Unassembled WGS sequence"/>
</dbReference>
<name>V2YT87_MONRO</name>
<proteinExistence type="predicted"/>
<sequence length="134" mass="15150">MEPQPPPYSPAPSNIPGSPTLVCGTNVENAWISTFVQIAVTFHRLLFSIQEPIPSYALKRRLLMLYTKGLLAMDVHNPHFEETGITASRAKISIFASIASHTRRRVIHLSIDTFVWLLRQWRRVTPITDAMVVV</sequence>
<dbReference type="AlphaFoldDB" id="V2YT87"/>
<dbReference type="EMBL" id="AWSO01000118">
    <property type="protein sequence ID" value="ESK94879.1"/>
    <property type="molecule type" value="Genomic_DNA"/>
</dbReference>
<reference evidence="1 2" key="1">
    <citation type="journal article" date="2014" name="BMC Genomics">
        <title>Genome and secretome analysis of the hemibiotrophic fungal pathogen, Moniliophthora roreri, which causes frosty pod rot disease of cacao: mechanisms of the biotrophic and necrotrophic phases.</title>
        <authorList>
            <person name="Meinhardt L.W."/>
            <person name="Costa G.G.L."/>
            <person name="Thomazella D.P.T."/>
            <person name="Teixeira P.J.P.L."/>
            <person name="Carazzolle M.F."/>
            <person name="Schuster S.C."/>
            <person name="Carlson J.E."/>
            <person name="Guiltinan M.J."/>
            <person name="Mieczkowski P."/>
            <person name="Farmer A."/>
            <person name="Ramaraj T."/>
            <person name="Crozier J."/>
            <person name="Davis R.E."/>
            <person name="Shao J."/>
            <person name="Melnick R.L."/>
            <person name="Pereira G.A.G."/>
            <person name="Bailey B.A."/>
        </authorList>
    </citation>
    <scope>NUCLEOTIDE SEQUENCE [LARGE SCALE GENOMIC DNA]</scope>
    <source>
        <strain evidence="1 2">MCA 2997</strain>
    </source>
</reference>
<dbReference type="HOGENOM" id="CLU_1896754_0_0_1"/>
<evidence type="ECO:0000313" key="1">
    <source>
        <dbReference type="EMBL" id="ESK94879.1"/>
    </source>
</evidence>
<accession>V2YT87</accession>
<keyword evidence="2" id="KW-1185">Reference proteome</keyword>
<comment type="caution">
    <text evidence="1">The sequence shown here is derived from an EMBL/GenBank/DDBJ whole genome shotgun (WGS) entry which is preliminary data.</text>
</comment>
<gene>
    <name evidence="1" type="ORF">Moror_14046</name>
</gene>
<evidence type="ECO:0000313" key="2">
    <source>
        <dbReference type="Proteomes" id="UP000017559"/>
    </source>
</evidence>
<organism evidence="1 2">
    <name type="scientific">Moniliophthora roreri (strain MCA 2997)</name>
    <name type="common">Cocoa frosty pod rot fungus</name>
    <name type="synonym">Crinipellis roreri</name>
    <dbReference type="NCBI Taxonomy" id="1381753"/>
    <lineage>
        <taxon>Eukaryota</taxon>
        <taxon>Fungi</taxon>
        <taxon>Dikarya</taxon>
        <taxon>Basidiomycota</taxon>
        <taxon>Agaricomycotina</taxon>
        <taxon>Agaricomycetes</taxon>
        <taxon>Agaricomycetidae</taxon>
        <taxon>Agaricales</taxon>
        <taxon>Marasmiineae</taxon>
        <taxon>Marasmiaceae</taxon>
        <taxon>Moniliophthora</taxon>
    </lineage>
</organism>